<keyword evidence="1" id="KW-0472">Membrane</keyword>
<dbReference type="EMBL" id="VFPU01000001">
    <property type="protein sequence ID" value="TQM97001.1"/>
    <property type="molecule type" value="Genomic_DNA"/>
</dbReference>
<keyword evidence="1" id="KW-1133">Transmembrane helix</keyword>
<reference evidence="2 3" key="1">
    <citation type="submission" date="2019-06" db="EMBL/GenBank/DDBJ databases">
        <title>Sequencing the genomes of 1000 actinobacteria strains.</title>
        <authorList>
            <person name="Klenk H.-P."/>
        </authorList>
    </citation>
    <scope>NUCLEOTIDE SEQUENCE [LARGE SCALE GENOMIC DNA]</scope>
    <source>
        <strain evidence="2 3">DSM 12362</strain>
    </source>
</reference>
<protein>
    <submittedName>
        <fullName evidence="2">Uncharacterized protein</fullName>
    </submittedName>
</protein>
<feature type="transmembrane region" description="Helical" evidence="1">
    <location>
        <begin position="12"/>
        <end position="31"/>
    </location>
</feature>
<gene>
    <name evidence="2" type="ORF">FB476_1896</name>
</gene>
<dbReference type="NCBIfam" id="NF041681">
    <property type="entry name" value="HGxxPAAW"/>
    <property type="match status" value="1"/>
</dbReference>
<dbReference type="OrthoDB" id="3872677at2"/>
<dbReference type="Proteomes" id="UP000315133">
    <property type="component" value="Unassembled WGS sequence"/>
</dbReference>
<evidence type="ECO:0000313" key="2">
    <source>
        <dbReference type="EMBL" id="TQM97001.1"/>
    </source>
</evidence>
<feature type="transmembrane region" description="Helical" evidence="1">
    <location>
        <begin position="37"/>
        <end position="55"/>
    </location>
</feature>
<comment type="caution">
    <text evidence="2">The sequence shown here is derived from an EMBL/GenBank/DDBJ whole genome shotgun (WGS) entry which is preliminary data.</text>
</comment>
<proteinExistence type="predicted"/>
<dbReference type="RefSeq" id="WP_141818539.1">
    <property type="nucleotide sequence ID" value="NZ_BAAAIL010000004.1"/>
</dbReference>
<keyword evidence="3" id="KW-1185">Reference proteome</keyword>
<accession>A0A543KPK5</accession>
<evidence type="ECO:0000313" key="3">
    <source>
        <dbReference type="Proteomes" id="UP000315133"/>
    </source>
</evidence>
<keyword evidence="1" id="KW-0812">Transmembrane</keyword>
<name>A0A543KPK5_9MICO</name>
<evidence type="ECO:0000256" key="1">
    <source>
        <dbReference type="SAM" id="Phobius"/>
    </source>
</evidence>
<sequence length="69" mass="7181">MHDEDHGHSPAAWTGTIVMLVTSAVACYAAVFGPGWLMWAGIAGFLLGALVWYGMAKAGFGSEGRHASS</sequence>
<organism evidence="2 3">
    <name type="scientific">Ornithinimicrobium humiphilum</name>
    <dbReference type="NCBI Taxonomy" id="125288"/>
    <lineage>
        <taxon>Bacteria</taxon>
        <taxon>Bacillati</taxon>
        <taxon>Actinomycetota</taxon>
        <taxon>Actinomycetes</taxon>
        <taxon>Micrococcales</taxon>
        <taxon>Ornithinimicrobiaceae</taxon>
        <taxon>Ornithinimicrobium</taxon>
    </lineage>
</organism>
<dbReference type="AlphaFoldDB" id="A0A543KPK5"/>